<dbReference type="AlphaFoldDB" id="A0A7W6J8Z9"/>
<dbReference type="RefSeq" id="WP_183368273.1">
    <property type="nucleotide sequence ID" value="NZ_JACIEZ010000013.1"/>
</dbReference>
<dbReference type="EMBL" id="JACIEZ010000013">
    <property type="protein sequence ID" value="MBB4067005.1"/>
    <property type="molecule type" value="Genomic_DNA"/>
</dbReference>
<accession>A0A7W6J8Z9</accession>
<protein>
    <submittedName>
        <fullName evidence="1">Uncharacterized protein</fullName>
    </submittedName>
</protein>
<sequence length="89" mass="10157">MKLKRSWVYRRSVHAGRTTSIDAEWVMPPTGALHHGVEFAFDLGTDEKSEKITLFLHNADFENIARLMAEADREKAIQAFAKALIWKKG</sequence>
<organism evidence="1 2">
    <name type="scientific">Gellertiella hungarica</name>
    <dbReference type="NCBI Taxonomy" id="1572859"/>
    <lineage>
        <taxon>Bacteria</taxon>
        <taxon>Pseudomonadati</taxon>
        <taxon>Pseudomonadota</taxon>
        <taxon>Alphaproteobacteria</taxon>
        <taxon>Hyphomicrobiales</taxon>
        <taxon>Rhizobiaceae</taxon>
        <taxon>Gellertiella</taxon>
    </lineage>
</organism>
<gene>
    <name evidence="1" type="ORF">GGR23_004232</name>
</gene>
<reference evidence="1 2" key="1">
    <citation type="submission" date="2020-08" db="EMBL/GenBank/DDBJ databases">
        <title>Genomic Encyclopedia of Type Strains, Phase IV (KMG-IV): sequencing the most valuable type-strain genomes for metagenomic binning, comparative biology and taxonomic classification.</title>
        <authorList>
            <person name="Goeker M."/>
        </authorList>
    </citation>
    <scope>NUCLEOTIDE SEQUENCE [LARGE SCALE GENOMIC DNA]</scope>
    <source>
        <strain evidence="1 2">DSM 29853</strain>
    </source>
</reference>
<proteinExistence type="predicted"/>
<keyword evidence="2" id="KW-1185">Reference proteome</keyword>
<evidence type="ECO:0000313" key="2">
    <source>
        <dbReference type="Proteomes" id="UP000528286"/>
    </source>
</evidence>
<comment type="caution">
    <text evidence="1">The sequence shown here is derived from an EMBL/GenBank/DDBJ whole genome shotgun (WGS) entry which is preliminary data.</text>
</comment>
<evidence type="ECO:0000313" key="1">
    <source>
        <dbReference type="EMBL" id="MBB4067005.1"/>
    </source>
</evidence>
<dbReference type="Proteomes" id="UP000528286">
    <property type="component" value="Unassembled WGS sequence"/>
</dbReference>
<name>A0A7W6J8Z9_9HYPH</name>